<evidence type="ECO:0000313" key="3">
    <source>
        <dbReference type="Proteomes" id="UP000249739"/>
    </source>
</evidence>
<feature type="transmembrane region" description="Helical" evidence="1">
    <location>
        <begin position="156"/>
        <end position="173"/>
    </location>
</feature>
<feature type="transmembrane region" description="Helical" evidence="1">
    <location>
        <begin position="356"/>
        <end position="376"/>
    </location>
</feature>
<organism evidence="2 3">
    <name type="scientific">Micavibrio aeruginosavorus</name>
    <dbReference type="NCBI Taxonomy" id="349221"/>
    <lineage>
        <taxon>Bacteria</taxon>
        <taxon>Pseudomonadati</taxon>
        <taxon>Bdellovibrionota</taxon>
        <taxon>Bdellovibrionia</taxon>
        <taxon>Bdellovibrionales</taxon>
        <taxon>Pseudobdellovibrionaceae</taxon>
        <taxon>Micavibrio</taxon>
    </lineage>
</organism>
<sequence length="575" mass="64851">MKLEKLHCRLLFLAGLAIIISFFLPAILLGAKNSYDIRFHVTWFISFREMIDNGVLYPRWMPDQFLGFGAPTMFFYPPLTNFFYLILDFITFRLLPTDHLLGIAGLVMSLISGATFYLWIKNFTDKSFAVFGSMFYAIAPYHLMIDFYGRGAMAEYAAYMFIPLIFAGIYHVIKNTTWQWISILTLSITALFFTHLLTALIIAPAATIYALLLLKDDFAAHPKAALPKLIWLSFAGITGVGIAAIYFLPAVTLMDNINLPALQRYKPQDHWIQLSLKNPSAKNYFPFKVFLTATLYLAFALYLYAEMLMARKNIGQSVKKYHAIFFTGIMVPAYLLMCGMGSFVLAAPSPYSQIQFAWRVLVLVEFAMISGALILCRNFISTAQMKRVLIITVLTFAIVTFLQMKEIFAQAYKNIDATPVLELRSHIARLSSDEYLPAGTTLPRDPENIAPLKEYLAQEQAFITSGQGEIMSFEKENSLVQLSVDAASPVTITVYQFYFPGWIAQDGKGQIFNVRPEGKDKFISFDIPAGKHEITVSRTKLPIEETGKAISIISLLVFAIGIMTSRSFLKREKTA</sequence>
<feature type="transmembrane region" description="Helical" evidence="1">
    <location>
        <begin position="388"/>
        <end position="404"/>
    </location>
</feature>
<dbReference type="EMBL" id="QFOT01000048">
    <property type="protein sequence ID" value="PZP55841.1"/>
    <property type="molecule type" value="Genomic_DNA"/>
</dbReference>
<feature type="transmembrane region" description="Helical" evidence="1">
    <location>
        <begin position="99"/>
        <end position="120"/>
    </location>
</feature>
<feature type="transmembrane region" description="Helical" evidence="1">
    <location>
        <begin position="226"/>
        <end position="248"/>
    </location>
</feature>
<keyword evidence="1" id="KW-0812">Transmembrane</keyword>
<gene>
    <name evidence="2" type="ORF">DI586_05615</name>
</gene>
<name>A0A2W5FIX8_9BACT</name>
<evidence type="ECO:0008006" key="4">
    <source>
        <dbReference type="Google" id="ProtNLM"/>
    </source>
</evidence>
<proteinExistence type="predicted"/>
<keyword evidence="1" id="KW-0472">Membrane</keyword>
<feature type="transmembrane region" description="Helical" evidence="1">
    <location>
        <begin position="193"/>
        <end position="214"/>
    </location>
</feature>
<feature type="transmembrane region" description="Helical" evidence="1">
    <location>
        <begin position="65"/>
        <end position="87"/>
    </location>
</feature>
<reference evidence="2 3" key="1">
    <citation type="submission" date="2017-08" db="EMBL/GenBank/DDBJ databases">
        <title>Infants hospitalized years apart are colonized by the same room-sourced microbial strains.</title>
        <authorList>
            <person name="Brooks B."/>
            <person name="Olm M.R."/>
            <person name="Firek B.A."/>
            <person name="Baker R."/>
            <person name="Thomas B.C."/>
            <person name="Morowitz M.J."/>
            <person name="Banfield J.F."/>
        </authorList>
    </citation>
    <scope>NUCLEOTIDE SEQUENCE [LARGE SCALE GENOMIC DNA]</scope>
    <source>
        <strain evidence="2">S2_006_000_R2_64</strain>
    </source>
</reference>
<feature type="transmembrane region" description="Helical" evidence="1">
    <location>
        <begin position="12"/>
        <end position="31"/>
    </location>
</feature>
<evidence type="ECO:0000256" key="1">
    <source>
        <dbReference type="SAM" id="Phobius"/>
    </source>
</evidence>
<comment type="caution">
    <text evidence="2">The sequence shown here is derived from an EMBL/GenBank/DDBJ whole genome shotgun (WGS) entry which is preliminary data.</text>
</comment>
<dbReference type="AlphaFoldDB" id="A0A2W5FIX8"/>
<feature type="transmembrane region" description="Helical" evidence="1">
    <location>
        <begin position="284"/>
        <end position="304"/>
    </location>
</feature>
<feature type="transmembrane region" description="Helical" evidence="1">
    <location>
        <begin position="324"/>
        <end position="344"/>
    </location>
</feature>
<protein>
    <recommendedName>
        <fullName evidence="4">Membrane protein 6-pyruvoyl-tetrahydropterin synthase-related domain-containing protein</fullName>
    </recommendedName>
</protein>
<keyword evidence="1" id="KW-1133">Transmembrane helix</keyword>
<evidence type="ECO:0000313" key="2">
    <source>
        <dbReference type="EMBL" id="PZP55841.1"/>
    </source>
</evidence>
<feature type="transmembrane region" description="Helical" evidence="1">
    <location>
        <begin position="126"/>
        <end position="144"/>
    </location>
</feature>
<accession>A0A2W5FIX8</accession>
<dbReference type="Proteomes" id="UP000249739">
    <property type="component" value="Unassembled WGS sequence"/>
</dbReference>
<feature type="transmembrane region" description="Helical" evidence="1">
    <location>
        <begin position="549"/>
        <end position="569"/>
    </location>
</feature>